<evidence type="ECO:0000313" key="1">
    <source>
        <dbReference type="EMBL" id="CAD8087371.1"/>
    </source>
</evidence>
<evidence type="ECO:0000313" key="2">
    <source>
        <dbReference type="Proteomes" id="UP000688137"/>
    </source>
</evidence>
<dbReference type="AlphaFoldDB" id="A0A8S1NBJ6"/>
<keyword evidence="2" id="KW-1185">Reference proteome</keyword>
<accession>A0A8S1NBJ6</accession>
<gene>
    <name evidence="1" type="ORF">PPRIM_AZ9-3.1.T0780166</name>
</gene>
<dbReference type="InterPro" id="IPR021258">
    <property type="entry name" value="Epiplasmin"/>
</dbReference>
<sequence length="214" mass="25220">MSYYPGYNIEQPMAYPNQYLKRGSYASVQYSSPLTQSVLPRMAVQPVIQKSYIVQPAVVQQVMSSPVQQTIRGESKIQYKESQRQVVEMETETVQVQVPKTKYVTNYYPIEYQTRYIPRTVYEQQTKYIPITKSVPRVEYEAVEREIQRPQLVEPTQYIQQPVYQSYVQQTAIQSFNQQPLQYLRVRPEQSYIPSYNNSNINSYPVNYGGFRPY</sequence>
<dbReference type="EMBL" id="CAJJDM010000081">
    <property type="protein sequence ID" value="CAD8087371.1"/>
    <property type="molecule type" value="Genomic_DNA"/>
</dbReference>
<dbReference type="Proteomes" id="UP000688137">
    <property type="component" value="Unassembled WGS sequence"/>
</dbReference>
<comment type="caution">
    <text evidence="1">The sequence shown here is derived from an EMBL/GenBank/DDBJ whole genome shotgun (WGS) entry which is preliminary data.</text>
</comment>
<organism evidence="1 2">
    <name type="scientific">Paramecium primaurelia</name>
    <dbReference type="NCBI Taxonomy" id="5886"/>
    <lineage>
        <taxon>Eukaryota</taxon>
        <taxon>Sar</taxon>
        <taxon>Alveolata</taxon>
        <taxon>Ciliophora</taxon>
        <taxon>Intramacronucleata</taxon>
        <taxon>Oligohymenophorea</taxon>
        <taxon>Peniculida</taxon>
        <taxon>Parameciidae</taxon>
        <taxon>Paramecium</taxon>
    </lineage>
</organism>
<reference evidence="1" key="1">
    <citation type="submission" date="2021-01" db="EMBL/GenBank/DDBJ databases">
        <authorList>
            <consortium name="Genoscope - CEA"/>
            <person name="William W."/>
        </authorList>
    </citation>
    <scope>NUCLEOTIDE SEQUENCE</scope>
</reference>
<name>A0A8S1NBJ6_PARPR</name>
<protein>
    <submittedName>
        <fullName evidence="1">Uncharacterized protein</fullName>
    </submittedName>
</protein>
<proteinExistence type="predicted"/>
<dbReference type="Pfam" id="PF10992">
    <property type="entry name" value="Epiplasmin"/>
    <property type="match status" value="1"/>
</dbReference>